<dbReference type="AlphaFoldDB" id="A0AA38P4A4"/>
<dbReference type="EMBL" id="MU806366">
    <property type="protein sequence ID" value="KAJ3835900.1"/>
    <property type="molecule type" value="Genomic_DNA"/>
</dbReference>
<feature type="region of interest" description="Disordered" evidence="1">
    <location>
        <begin position="94"/>
        <end position="131"/>
    </location>
</feature>
<accession>A0AA38P4A4</accession>
<feature type="compositionally biased region" description="Low complexity" evidence="1">
    <location>
        <begin position="99"/>
        <end position="110"/>
    </location>
</feature>
<keyword evidence="2" id="KW-0732">Signal</keyword>
<evidence type="ECO:0000313" key="4">
    <source>
        <dbReference type="Proteomes" id="UP001163846"/>
    </source>
</evidence>
<keyword evidence="4" id="KW-1185">Reference proteome</keyword>
<evidence type="ECO:0000256" key="1">
    <source>
        <dbReference type="SAM" id="MobiDB-lite"/>
    </source>
</evidence>
<proteinExistence type="predicted"/>
<gene>
    <name evidence="3" type="ORF">F5878DRAFT_289132</name>
</gene>
<reference evidence="3" key="1">
    <citation type="submission" date="2022-08" db="EMBL/GenBank/DDBJ databases">
        <authorList>
            <consortium name="DOE Joint Genome Institute"/>
            <person name="Min B."/>
            <person name="Riley R."/>
            <person name="Sierra-Patev S."/>
            <person name="Naranjo-Ortiz M."/>
            <person name="Looney B."/>
            <person name="Konkel Z."/>
            <person name="Slot J.C."/>
            <person name="Sakamoto Y."/>
            <person name="Steenwyk J.L."/>
            <person name="Rokas A."/>
            <person name="Carro J."/>
            <person name="Camarero S."/>
            <person name="Ferreira P."/>
            <person name="Molpeceres G."/>
            <person name="Ruiz-Duenas F.J."/>
            <person name="Serrano A."/>
            <person name="Henrissat B."/>
            <person name="Drula E."/>
            <person name="Hughes K.W."/>
            <person name="Mata J.L."/>
            <person name="Ishikawa N.K."/>
            <person name="Vargas-Isla R."/>
            <person name="Ushijima S."/>
            <person name="Smith C.A."/>
            <person name="Ahrendt S."/>
            <person name="Andreopoulos W."/>
            <person name="He G."/>
            <person name="Labutti K."/>
            <person name="Lipzen A."/>
            <person name="Ng V."/>
            <person name="Sandor L."/>
            <person name="Barry K."/>
            <person name="Martinez A.T."/>
            <person name="Xiao Y."/>
            <person name="Gibbons J.G."/>
            <person name="Terashima K."/>
            <person name="Hibbett D.S."/>
            <person name="Grigoriev I.V."/>
        </authorList>
    </citation>
    <scope>NUCLEOTIDE SEQUENCE</scope>
    <source>
        <strain evidence="3">TFB9207</strain>
    </source>
</reference>
<sequence>MTRSKLFLLVLRLGIAHIFFASTISPAAEVLAAPIKTEANFSCLPGTSCFFKFSCGDDEEEIDGTEKAVPSSSGACEHKIKNVSPTVAIPAGMNAPKISSSVPSPNGGSPAVPPSSAPSKNEGQGVVKNPKTISDKFRLLNPFAKAPKDPKVKSNKPTLGTLQKKARELEEEVDELYSHAKIAGLLNKDKKPKPKSALKTAQRFCSIFPKDIDRLWRRGRDLEYYAISLPPTKQKERAKERVHLSLLKLEEIYPRCRAYYPNLYPMDLGHES</sequence>
<feature type="chain" id="PRO_5041408211" evidence="2">
    <location>
        <begin position="22"/>
        <end position="272"/>
    </location>
</feature>
<evidence type="ECO:0000313" key="3">
    <source>
        <dbReference type="EMBL" id="KAJ3835900.1"/>
    </source>
</evidence>
<comment type="caution">
    <text evidence="3">The sequence shown here is derived from an EMBL/GenBank/DDBJ whole genome shotgun (WGS) entry which is preliminary data.</text>
</comment>
<organism evidence="3 4">
    <name type="scientific">Lentinula raphanica</name>
    <dbReference type="NCBI Taxonomy" id="153919"/>
    <lineage>
        <taxon>Eukaryota</taxon>
        <taxon>Fungi</taxon>
        <taxon>Dikarya</taxon>
        <taxon>Basidiomycota</taxon>
        <taxon>Agaricomycotina</taxon>
        <taxon>Agaricomycetes</taxon>
        <taxon>Agaricomycetidae</taxon>
        <taxon>Agaricales</taxon>
        <taxon>Marasmiineae</taxon>
        <taxon>Omphalotaceae</taxon>
        <taxon>Lentinula</taxon>
    </lineage>
</organism>
<protein>
    <submittedName>
        <fullName evidence="3">Uncharacterized protein</fullName>
    </submittedName>
</protein>
<feature type="signal peptide" evidence="2">
    <location>
        <begin position="1"/>
        <end position="21"/>
    </location>
</feature>
<evidence type="ECO:0000256" key="2">
    <source>
        <dbReference type="SAM" id="SignalP"/>
    </source>
</evidence>
<name>A0AA38P4A4_9AGAR</name>
<dbReference type="Proteomes" id="UP001163846">
    <property type="component" value="Unassembled WGS sequence"/>
</dbReference>